<dbReference type="Gene3D" id="1.10.760.10">
    <property type="entry name" value="Cytochrome c-like domain"/>
    <property type="match status" value="1"/>
</dbReference>
<dbReference type="InterPro" id="IPR036909">
    <property type="entry name" value="Cyt_c-like_dom_sf"/>
</dbReference>
<feature type="coiled-coil region" evidence="1">
    <location>
        <begin position="178"/>
        <end position="218"/>
    </location>
</feature>
<name>A0A5E8CLC8_9ZZZZ</name>
<evidence type="ECO:0008006" key="3">
    <source>
        <dbReference type="Google" id="ProtNLM"/>
    </source>
</evidence>
<dbReference type="GO" id="GO:0020037">
    <property type="term" value="F:heme binding"/>
    <property type="evidence" value="ECO:0007669"/>
    <property type="project" value="InterPro"/>
</dbReference>
<dbReference type="EMBL" id="CABVLZ010000001">
    <property type="protein sequence ID" value="VVU94532.1"/>
    <property type="molecule type" value="Genomic_DNA"/>
</dbReference>
<dbReference type="AlphaFoldDB" id="A0A5E8CLC8"/>
<evidence type="ECO:0000313" key="2">
    <source>
        <dbReference type="EMBL" id="VVU94532.1"/>
    </source>
</evidence>
<dbReference type="GO" id="GO:0009055">
    <property type="term" value="F:electron transfer activity"/>
    <property type="evidence" value="ECO:0007669"/>
    <property type="project" value="InterPro"/>
</dbReference>
<protein>
    <recommendedName>
        <fullName evidence="3">Cytochrome c domain-containing protein</fullName>
    </recommendedName>
</protein>
<evidence type="ECO:0000256" key="1">
    <source>
        <dbReference type="SAM" id="Coils"/>
    </source>
</evidence>
<keyword evidence="1" id="KW-0175">Coiled coil</keyword>
<sequence>MDINHIIEDLPLSDLNPMEDKYLQKMLNSINNEKRMTQTFWDNSYSKTKLPIVGVIIMLLSKGFGNGRQDDKNIVSSKCSGCHAYIAPNLKELEINNSIGVDKDYKYSKWFNEILSQDSKNTWTIKNLYNFLKNPNSHISGTTMQNPGLSTNNILEVIMELNKKSPKPLTNEEMIHGFNELINDLKKSKEKKSKKEKKEEIEKEITKIEEFINKLENNNDGKQ</sequence>
<dbReference type="SUPFAM" id="SSF46626">
    <property type="entry name" value="Cytochrome c"/>
    <property type="match status" value="1"/>
</dbReference>
<reference evidence="2" key="1">
    <citation type="submission" date="2019-09" db="EMBL/GenBank/DDBJ databases">
        <authorList>
            <person name="Needham M D."/>
        </authorList>
    </citation>
    <scope>NUCLEOTIDE SEQUENCE</scope>
</reference>
<accession>A0A5E8CLC8</accession>
<proteinExistence type="predicted"/>
<gene>
    <name evidence="2" type="ORF">CPAV1605_257</name>
</gene>
<organism evidence="2">
    <name type="scientific">seawater metagenome</name>
    <dbReference type="NCBI Taxonomy" id="1561972"/>
    <lineage>
        <taxon>unclassified sequences</taxon>
        <taxon>metagenomes</taxon>
        <taxon>ecological metagenomes</taxon>
    </lineage>
</organism>